<dbReference type="EMBL" id="JBHRTR010000028">
    <property type="protein sequence ID" value="MFC3228223.1"/>
    <property type="molecule type" value="Genomic_DNA"/>
</dbReference>
<dbReference type="InterPro" id="IPR045584">
    <property type="entry name" value="Pilin-like"/>
</dbReference>
<keyword evidence="1" id="KW-0472">Membrane</keyword>
<name>A0ABV7L0N8_9PROT</name>
<reference evidence="3" key="1">
    <citation type="journal article" date="2019" name="Int. J. Syst. Evol. Microbiol.">
        <title>The Global Catalogue of Microorganisms (GCM) 10K type strain sequencing project: providing services to taxonomists for standard genome sequencing and annotation.</title>
        <authorList>
            <consortium name="The Broad Institute Genomics Platform"/>
            <consortium name="The Broad Institute Genome Sequencing Center for Infectious Disease"/>
            <person name="Wu L."/>
            <person name="Ma J."/>
        </authorList>
    </citation>
    <scope>NUCLEOTIDE SEQUENCE [LARGE SCALE GENOMIC DNA]</scope>
    <source>
        <strain evidence="3">KCTC 42964</strain>
    </source>
</reference>
<evidence type="ECO:0008006" key="4">
    <source>
        <dbReference type="Google" id="ProtNLM"/>
    </source>
</evidence>
<protein>
    <recommendedName>
        <fullName evidence="4">Prepilin-type N-terminal cleavage/methylation domain-containing protein</fullName>
    </recommendedName>
</protein>
<keyword evidence="3" id="KW-1185">Reference proteome</keyword>
<keyword evidence="1" id="KW-0812">Transmembrane</keyword>
<dbReference type="SUPFAM" id="SSF54523">
    <property type="entry name" value="Pili subunits"/>
    <property type="match status" value="1"/>
</dbReference>
<feature type="transmembrane region" description="Helical" evidence="1">
    <location>
        <begin position="38"/>
        <end position="58"/>
    </location>
</feature>
<dbReference type="Proteomes" id="UP001595528">
    <property type="component" value="Unassembled WGS sequence"/>
</dbReference>
<keyword evidence="1" id="KW-1133">Transmembrane helix</keyword>
<proteinExistence type="predicted"/>
<dbReference type="RefSeq" id="WP_379901137.1">
    <property type="nucleotide sequence ID" value="NZ_JBHRTR010000028.1"/>
</dbReference>
<sequence>MTPPRQVLRRLRARARARAVRGPAGGRSGESGMLLLEALIWVALLSMLAVMIGEGASLTTRAWSSAERQTNQVDDLETVRTFLRRMIVHAQPALASPDPADLRIAFDGGPDRLTLVAPRSGQVEAGQWLLQSLSVAPKDGGSALFLTWQGSAGGIGPGAPKAPVLDGVTQVRFRYFGPPEGGGAAAWQDDWRNRTQLPYMVRMTMERSGQSAAAWPDFVVATKVRANAACRFRPGAGGCQRGQ</sequence>
<accession>A0ABV7L0N8</accession>
<evidence type="ECO:0000256" key="1">
    <source>
        <dbReference type="SAM" id="Phobius"/>
    </source>
</evidence>
<evidence type="ECO:0000313" key="3">
    <source>
        <dbReference type="Proteomes" id="UP001595528"/>
    </source>
</evidence>
<evidence type="ECO:0000313" key="2">
    <source>
        <dbReference type="EMBL" id="MFC3228223.1"/>
    </source>
</evidence>
<comment type="caution">
    <text evidence="2">The sequence shown here is derived from an EMBL/GenBank/DDBJ whole genome shotgun (WGS) entry which is preliminary data.</text>
</comment>
<organism evidence="2 3">
    <name type="scientific">Marinibaculum pumilum</name>
    <dbReference type="NCBI Taxonomy" id="1766165"/>
    <lineage>
        <taxon>Bacteria</taxon>
        <taxon>Pseudomonadati</taxon>
        <taxon>Pseudomonadota</taxon>
        <taxon>Alphaproteobacteria</taxon>
        <taxon>Rhodospirillales</taxon>
        <taxon>Rhodospirillaceae</taxon>
        <taxon>Marinibaculum</taxon>
    </lineage>
</organism>
<gene>
    <name evidence="2" type="ORF">ACFOGJ_13340</name>
</gene>